<dbReference type="InterPro" id="IPR000742">
    <property type="entry name" value="EGF"/>
</dbReference>
<feature type="disulfide bond" evidence="6">
    <location>
        <begin position="139"/>
        <end position="148"/>
    </location>
</feature>
<keyword evidence="2" id="KW-0732">Signal</keyword>
<evidence type="ECO:0000313" key="10">
    <source>
        <dbReference type="Proteomes" id="UP001152759"/>
    </source>
</evidence>
<evidence type="ECO:0000256" key="5">
    <source>
        <dbReference type="ARBA" id="ARBA00023180"/>
    </source>
</evidence>
<dbReference type="Gene3D" id="2.10.25.10">
    <property type="entry name" value="Laminin"/>
    <property type="match status" value="4"/>
</dbReference>
<feature type="transmembrane region" description="Helical" evidence="7">
    <location>
        <begin position="271"/>
        <end position="292"/>
    </location>
</feature>
<dbReference type="SMART" id="SM00181">
    <property type="entry name" value="EGF"/>
    <property type="match status" value="4"/>
</dbReference>
<dbReference type="FunFam" id="2.10.25.10:FF:000434">
    <property type="entry name" value="Predicted protein"/>
    <property type="match status" value="1"/>
</dbReference>
<feature type="disulfide bond" evidence="6">
    <location>
        <begin position="180"/>
        <end position="189"/>
    </location>
</feature>
<dbReference type="InterPro" id="IPR001881">
    <property type="entry name" value="EGF-like_Ca-bd_dom"/>
</dbReference>
<accession>A0A9P0A1H6</accession>
<dbReference type="AlphaFoldDB" id="A0A9P0A1H6"/>
<name>A0A9P0A1H6_BEMTA</name>
<dbReference type="PANTHER" id="PTHR24033">
    <property type="entry name" value="EGF-LIKE DOMAIN-CONTAINING PROTEIN"/>
    <property type="match status" value="1"/>
</dbReference>
<dbReference type="PROSITE" id="PS50026">
    <property type="entry name" value="EGF_3"/>
    <property type="match status" value="4"/>
</dbReference>
<keyword evidence="3" id="KW-0677">Repeat</keyword>
<dbReference type="FunFam" id="2.10.25.10:FF:000054">
    <property type="entry name" value="Slit guidance ligand 2"/>
    <property type="match status" value="1"/>
</dbReference>
<comment type="caution">
    <text evidence="6">Lacks conserved residue(s) required for the propagation of feature annotation.</text>
</comment>
<feature type="domain" description="EGF-like" evidence="8">
    <location>
        <begin position="108"/>
        <end position="149"/>
    </location>
</feature>
<dbReference type="GO" id="GO:0005509">
    <property type="term" value="F:calcium ion binding"/>
    <property type="evidence" value="ECO:0007669"/>
    <property type="project" value="InterPro"/>
</dbReference>
<evidence type="ECO:0000256" key="6">
    <source>
        <dbReference type="PROSITE-ProRule" id="PRU00076"/>
    </source>
</evidence>
<dbReference type="InterPro" id="IPR051830">
    <property type="entry name" value="NOTCH_homolog"/>
</dbReference>
<keyword evidence="7" id="KW-0472">Membrane</keyword>
<sequence>MHGYNEESGASTNKWRGEVSVQSGDLLRLEIDGTALLKRAGAGVAGGAPSGKKRDYTLQVHQNQVTMKSDNCGDDQSCSDKGLCFTKDSMDMYECQCCVGYIGPRCEERDACYPSPCRNNGICVDISQGHDGTTFQCLCPYGFTGKVCEDTSDPCQSGPCQNGGTCSTSNETAAQFKCSCPPGFKGPLCQHGSNHCASSPCVCNTNPCRNGGTCWSSIDSYYCACKPEYTGKTCTDKIASEETEGDKTAKLLHKKEWVYEMPSGVTHVEHLYVAAGTLACALLIVILTVATCHCRMHETYKRIIRATPLFGCRGNRKDADLKAKSGAVKSSDKEPLATRRVMAPVDYTDMYYAMDFSDSQSSPLIQ</sequence>
<feature type="domain" description="EGF-like" evidence="8">
    <location>
        <begin position="68"/>
        <end position="107"/>
    </location>
</feature>
<feature type="disulfide bond" evidence="6">
    <location>
        <begin position="97"/>
        <end position="106"/>
    </location>
</feature>
<keyword evidence="1 6" id="KW-0245">EGF-like domain</keyword>
<dbReference type="PROSITE" id="PS00022">
    <property type="entry name" value="EGF_1"/>
    <property type="match status" value="4"/>
</dbReference>
<dbReference type="CDD" id="cd00054">
    <property type="entry name" value="EGF_CA"/>
    <property type="match status" value="3"/>
</dbReference>
<evidence type="ECO:0000256" key="3">
    <source>
        <dbReference type="ARBA" id="ARBA00022737"/>
    </source>
</evidence>
<feature type="domain" description="EGF-like" evidence="8">
    <location>
        <begin position="202"/>
        <end position="235"/>
    </location>
</feature>
<dbReference type="PANTHER" id="PTHR24033:SF151">
    <property type="entry name" value="NOTCH 2"/>
    <property type="match status" value="1"/>
</dbReference>
<dbReference type="SUPFAM" id="SSF57196">
    <property type="entry name" value="EGF/Laminin"/>
    <property type="match status" value="4"/>
</dbReference>
<evidence type="ECO:0000256" key="2">
    <source>
        <dbReference type="ARBA" id="ARBA00022729"/>
    </source>
</evidence>
<dbReference type="PROSITE" id="PS01186">
    <property type="entry name" value="EGF_2"/>
    <property type="match status" value="3"/>
</dbReference>
<evidence type="ECO:0000313" key="9">
    <source>
        <dbReference type="EMBL" id="CAH0382327.1"/>
    </source>
</evidence>
<protein>
    <recommendedName>
        <fullName evidence="8">EGF-like domain-containing protein</fullName>
    </recommendedName>
</protein>
<dbReference type="SMART" id="SM00179">
    <property type="entry name" value="EGF_CA"/>
    <property type="match status" value="3"/>
</dbReference>
<feature type="disulfide bond" evidence="6">
    <location>
        <begin position="225"/>
        <end position="234"/>
    </location>
</feature>
<keyword evidence="7" id="KW-1133">Transmembrane helix</keyword>
<feature type="domain" description="EGF-like" evidence="8">
    <location>
        <begin position="151"/>
        <end position="190"/>
    </location>
</feature>
<evidence type="ECO:0000256" key="7">
    <source>
        <dbReference type="SAM" id="Phobius"/>
    </source>
</evidence>
<keyword evidence="4 6" id="KW-1015">Disulfide bond</keyword>
<keyword evidence="5" id="KW-0325">Glycoprotein</keyword>
<evidence type="ECO:0000259" key="8">
    <source>
        <dbReference type="PROSITE" id="PS50026"/>
    </source>
</evidence>
<dbReference type="FunFam" id="2.10.25.10:FF:000404">
    <property type="entry name" value="Weary, isoform B"/>
    <property type="match status" value="1"/>
</dbReference>
<keyword evidence="10" id="KW-1185">Reference proteome</keyword>
<reference evidence="9" key="1">
    <citation type="submission" date="2021-12" db="EMBL/GenBank/DDBJ databases">
        <authorList>
            <person name="King R."/>
        </authorList>
    </citation>
    <scope>NUCLEOTIDE SEQUENCE</scope>
</reference>
<gene>
    <name evidence="9" type="ORF">BEMITA_LOCUS1879</name>
</gene>
<dbReference type="Proteomes" id="UP001152759">
    <property type="component" value="Chromosome 1"/>
</dbReference>
<feature type="disulfide bond" evidence="6">
    <location>
        <begin position="78"/>
        <end position="95"/>
    </location>
</feature>
<dbReference type="EMBL" id="OU963862">
    <property type="protein sequence ID" value="CAH0382327.1"/>
    <property type="molecule type" value="Genomic_DNA"/>
</dbReference>
<evidence type="ECO:0000256" key="4">
    <source>
        <dbReference type="ARBA" id="ARBA00023157"/>
    </source>
</evidence>
<dbReference type="Pfam" id="PF00008">
    <property type="entry name" value="EGF"/>
    <property type="match status" value="3"/>
</dbReference>
<keyword evidence="7" id="KW-0812">Transmembrane</keyword>
<evidence type="ECO:0000256" key="1">
    <source>
        <dbReference type="ARBA" id="ARBA00022536"/>
    </source>
</evidence>
<organism evidence="9 10">
    <name type="scientific">Bemisia tabaci</name>
    <name type="common">Sweetpotato whitefly</name>
    <name type="synonym">Aleurodes tabaci</name>
    <dbReference type="NCBI Taxonomy" id="7038"/>
    <lineage>
        <taxon>Eukaryota</taxon>
        <taxon>Metazoa</taxon>
        <taxon>Ecdysozoa</taxon>
        <taxon>Arthropoda</taxon>
        <taxon>Hexapoda</taxon>
        <taxon>Insecta</taxon>
        <taxon>Pterygota</taxon>
        <taxon>Neoptera</taxon>
        <taxon>Paraneoptera</taxon>
        <taxon>Hemiptera</taxon>
        <taxon>Sternorrhyncha</taxon>
        <taxon>Aleyrodoidea</taxon>
        <taxon>Aleyrodidae</taxon>
        <taxon>Aleyrodinae</taxon>
        <taxon>Bemisia</taxon>
    </lineage>
</organism>
<proteinExistence type="predicted"/>